<feature type="compositionally biased region" description="Low complexity" evidence="7">
    <location>
        <begin position="321"/>
        <end position="344"/>
    </location>
</feature>
<dbReference type="AlphaFoldDB" id="T1EY16"/>
<dbReference type="RefSeq" id="XP_009031537.1">
    <property type="nucleotide sequence ID" value="XM_009033289.1"/>
</dbReference>
<evidence type="ECO:0000259" key="8">
    <source>
        <dbReference type="PROSITE" id="PS50118"/>
    </source>
</evidence>
<reference evidence="9 11" key="2">
    <citation type="journal article" date="2013" name="Nature">
        <title>Insights into bilaterian evolution from three spiralian genomes.</title>
        <authorList>
            <person name="Simakov O."/>
            <person name="Marletaz F."/>
            <person name="Cho S.J."/>
            <person name="Edsinger-Gonzales E."/>
            <person name="Havlak P."/>
            <person name="Hellsten U."/>
            <person name="Kuo D.H."/>
            <person name="Larsson T."/>
            <person name="Lv J."/>
            <person name="Arendt D."/>
            <person name="Savage R."/>
            <person name="Osoegawa K."/>
            <person name="de Jong P."/>
            <person name="Grimwood J."/>
            <person name="Chapman J.A."/>
            <person name="Shapiro H."/>
            <person name="Aerts A."/>
            <person name="Otillar R.P."/>
            <person name="Terry A.Y."/>
            <person name="Boore J.L."/>
            <person name="Grigoriev I.V."/>
            <person name="Lindberg D.R."/>
            <person name="Seaver E.C."/>
            <person name="Weisblat D.A."/>
            <person name="Putnam N.H."/>
            <person name="Rokhsar D.S."/>
        </authorList>
    </citation>
    <scope>NUCLEOTIDE SEQUENCE</scope>
</reference>
<accession>T1EY16</accession>
<dbReference type="GO" id="GO:0003677">
    <property type="term" value="F:DNA binding"/>
    <property type="evidence" value="ECO:0007669"/>
    <property type="project" value="UniProtKB-UniRule"/>
</dbReference>
<proteinExistence type="inferred from homology"/>
<dbReference type="PANTHER" id="PTHR48112">
    <property type="entry name" value="HIGH MOBILITY GROUP PROTEIN DSP1"/>
    <property type="match status" value="1"/>
</dbReference>
<dbReference type="SMART" id="SM00398">
    <property type="entry name" value="HMG"/>
    <property type="match status" value="2"/>
</dbReference>
<keyword evidence="11" id="KW-1185">Reference proteome</keyword>
<evidence type="ECO:0000256" key="2">
    <source>
        <dbReference type="ARBA" id="ARBA00008774"/>
    </source>
</evidence>
<feature type="DNA-binding region" description="HMG box" evidence="5">
    <location>
        <begin position="62"/>
        <end position="130"/>
    </location>
</feature>
<comment type="similarity">
    <text evidence="2">Belongs to the HMGB family.</text>
</comment>
<keyword evidence="4 5" id="KW-0539">Nucleus</keyword>
<protein>
    <recommendedName>
        <fullName evidence="8">HMG box domain-containing protein</fullName>
    </recommendedName>
</protein>
<dbReference type="OrthoDB" id="1919336at2759"/>
<evidence type="ECO:0000256" key="4">
    <source>
        <dbReference type="ARBA" id="ARBA00023242"/>
    </source>
</evidence>
<feature type="DNA-binding region" description="HMG box" evidence="5">
    <location>
        <begin position="164"/>
        <end position="228"/>
    </location>
</feature>
<dbReference type="InterPro" id="IPR036910">
    <property type="entry name" value="HMG_box_dom_sf"/>
</dbReference>
<evidence type="ECO:0000313" key="10">
    <source>
        <dbReference type="EnsemblMetazoa" id="HelroP166348"/>
    </source>
</evidence>
<name>T1EY16_HELRO</name>
<dbReference type="Pfam" id="PF00505">
    <property type="entry name" value="HMG_box"/>
    <property type="match status" value="1"/>
</dbReference>
<reference evidence="11" key="1">
    <citation type="submission" date="2012-12" db="EMBL/GenBank/DDBJ databases">
        <authorList>
            <person name="Hellsten U."/>
            <person name="Grimwood J."/>
            <person name="Chapman J.A."/>
            <person name="Shapiro H."/>
            <person name="Aerts A."/>
            <person name="Otillar R.P."/>
            <person name="Terry A.Y."/>
            <person name="Boore J.L."/>
            <person name="Simakov O."/>
            <person name="Marletaz F."/>
            <person name="Cho S.-J."/>
            <person name="Edsinger-Gonzales E."/>
            <person name="Havlak P."/>
            <person name="Kuo D.-H."/>
            <person name="Larsson T."/>
            <person name="Lv J."/>
            <person name="Arendt D."/>
            <person name="Savage R."/>
            <person name="Osoegawa K."/>
            <person name="de Jong P."/>
            <person name="Lindberg D.R."/>
            <person name="Seaver E.C."/>
            <person name="Weisblat D.A."/>
            <person name="Putnam N.H."/>
            <person name="Grigoriev I.V."/>
            <person name="Rokhsar D.S."/>
        </authorList>
    </citation>
    <scope>NUCLEOTIDE SEQUENCE</scope>
</reference>
<feature type="domain" description="HMG box" evidence="8">
    <location>
        <begin position="62"/>
        <end position="130"/>
    </location>
</feature>
<feature type="compositionally biased region" description="Basic residues" evidence="7">
    <location>
        <begin position="248"/>
        <end position="282"/>
    </location>
</feature>
<evidence type="ECO:0000256" key="3">
    <source>
        <dbReference type="ARBA" id="ARBA00023125"/>
    </source>
</evidence>
<dbReference type="EMBL" id="AMQM01002331">
    <property type="status" value="NOT_ANNOTATED_CDS"/>
    <property type="molecule type" value="Genomic_DNA"/>
</dbReference>
<dbReference type="EnsemblMetazoa" id="HelroT166348">
    <property type="protein sequence ID" value="HelroP166348"/>
    <property type="gene ID" value="HelroG166348"/>
</dbReference>
<feature type="domain" description="HMG box" evidence="8">
    <location>
        <begin position="164"/>
        <end position="228"/>
    </location>
</feature>
<organism evidence="10 11">
    <name type="scientific">Helobdella robusta</name>
    <name type="common">Californian leech</name>
    <dbReference type="NCBI Taxonomy" id="6412"/>
    <lineage>
        <taxon>Eukaryota</taxon>
        <taxon>Metazoa</taxon>
        <taxon>Spiralia</taxon>
        <taxon>Lophotrochozoa</taxon>
        <taxon>Annelida</taxon>
        <taxon>Clitellata</taxon>
        <taxon>Hirudinea</taxon>
        <taxon>Rhynchobdellida</taxon>
        <taxon>Glossiphoniidae</taxon>
        <taxon>Helobdella</taxon>
    </lineage>
</organism>
<dbReference type="PROSITE" id="PS50118">
    <property type="entry name" value="HMG_BOX_2"/>
    <property type="match status" value="2"/>
</dbReference>
<comment type="subcellular location">
    <subcellularLocation>
        <location evidence="1">Nucleus</location>
    </subcellularLocation>
</comment>
<dbReference type="InterPro" id="IPR009071">
    <property type="entry name" value="HMG_box_dom"/>
</dbReference>
<dbReference type="GO" id="GO:0005634">
    <property type="term" value="C:nucleus"/>
    <property type="evidence" value="ECO:0000318"/>
    <property type="project" value="GO_Central"/>
</dbReference>
<dbReference type="InParanoid" id="T1EY16"/>
<dbReference type="InterPro" id="IPR050342">
    <property type="entry name" value="HMGB"/>
</dbReference>
<keyword evidence="3 5" id="KW-0238">DNA-binding</keyword>
<dbReference type="GO" id="GO:0006338">
    <property type="term" value="P:chromatin remodeling"/>
    <property type="evidence" value="ECO:0000318"/>
    <property type="project" value="GO_Central"/>
</dbReference>
<dbReference type="eggNOG" id="KOG0381">
    <property type="taxonomic scope" value="Eukaryota"/>
</dbReference>
<dbReference type="GeneID" id="20201466"/>
<sequence>MIFKHVISLGRNFVNLDLGYHIKPSLTTITQKANLYTHVVRCLASSISNLQQKENVGGQLIKKAPRGPYMIFSNDKMSELRSANPGLKIPELGKMVGKMWREMPENDKMLYKEKFLIEKEKFQEMMKKLSDDERKQIKDEKKEKRVQKHARKIKNMKKKLGKPKPSDTNPYILFAKSKMLERGDANLNMYVQGVSDFWKKMPEEDKQPFIEQAKKNSLKYRKELAEWEKEMVASGHEDLISKSKLKVIARRTSSKMIKTKKGASKSPIKKLAPKKATRKRGSKSAPVSKAAAAAAKTSTSVKTTSKNVAKSSAKETGNNEKVSPSQSKPNKSQKKTSPTKPKVS</sequence>
<feature type="compositionally biased region" description="Low complexity" evidence="7">
    <location>
        <begin position="283"/>
        <end position="311"/>
    </location>
</feature>
<dbReference type="STRING" id="6412.T1EY16"/>
<dbReference type="CTD" id="20201466"/>
<reference evidence="10" key="3">
    <citation type="submission" date="2015-06" db="UniProtKB">
        <authorList>
            <consortium name="EnsemblMetazoa"/>
        </authorList>
    </citation>
    <scope>IDENTIFICATION</scope>
</reference>
<feature type="coiled-coil region" evidence="6">
    <location>
        <begin position="112"/>
        <end position="159"/>
    </location>
</feature>
<evidence type="ECO:0000313" key="9">
    <source>
        <dbReference type="EMBL" id="ESN90645.1"/>
    </source>
</evidence>
<keyword evidence="6" id="KW-0175">Coiled coil</keyword>
<dbReference type="Proteomes" id="UP000015101">
    <property type="component" value="Unassembled WGS sequence"/>
</dbReference>
<dbReference type="PANTHER" id="PTHR48112:SF32">
    <property type="entry name" value="HIGH MOBILITY GROUP PROTEIN B3"/>
    <property type="match status" value="1"/>
</dbReference>
<dbReference type="HOGENOM" id="CLU_807210_0_0_1"/>
<dbReference type="EMBL" id="KB097753">
    <property type="protein sequence ID" value="ESN90645.1"/>
    <property type="molecule type" value="Genomic_DNA"/>
</dbReference>
<evidence type="ECO:0000256" key="6">
    <source>
        <dbReference type="SAM" id="Coils"/>
    </source>
</evidence>
<dbReference type="SUPFAM" id="SSF47095">
    <property type="entry name" value="HMG-box"/>
    <property type="match status" value="2"/>
</dbReference>
<evidence type="ECO:0000256" key="1">
    <source>
        <dbReference type="ARBA" id="ARBA00004123"/>
    </source>
</evidence>
<dbReference type="Gene3D" id="1.10.30.10">
    <property type="entry name" value="High mobility group box domain"/>
    <property type="match status" value="2"/>
</dbReference>
<feature type="region of interest" description="Disordered" evidence="7">
    <location>
        <begin position="248"/>
        <end position="344"/>
    </location>
</feature>
<gene>
    <name evidence="10" type="primary">20201466</name>
    <name evidence="9" type="ORF">HELRODRAFT_166348</name>
</gene>
<dbReference type="KEGG" id="hro:HELRODRAFT_166348"/>
<evidence type="ECO:0000313" key="11">
    <source>
        <dbReference type="Proteomes" id="UP000015101"/>
    </source>
</evidence>
<evidence type="ECO:0000256" key="5">
    <source>
        <dbReference type="PROSITE-ProRule" id="PRU00267"/>
    </source>
</evidence>
<dbReference type="FunCoup" id="T1EY16">
    <property type="interactions" value="2066"/>
</dbReference>
<evidence type="ECO:0000256" key="7">
    <source>
        <dbReference type="SAM" id="MobiDB-lite"/>
    </source>
</evidence>